<dbReference type="GO" id="GO:0005634">
    <property type="term" value="C:nucleus"/>
    <property type="evidence" value="ECO:0007669"/>
    <property type="project" value="UniProtKB-SubCell"/>
</dbReference>
<dbReference type="EMBL" id="AC149210">
    <property type="protein sequence ID" value="ABN06005.1"/>
    <property type="molecule type" value="Genomic_DNA"/>
</dbReference>
<dbReference type="PANTHER" id="PTHR12396">
    <property type="entry name" value="METHYL-CPG BINDING PROTEIN, MBD"/>
    <property type="match status" value="1"/>
</dbReference>
<name>A2Q268_MEDTR</name>
<feature type="region of interest" description="Disordered" evidence="6">
    <location>
        <begin position="120"/>
        <end position="139"/>
    </location>
</feature>
<keyword evidence="2" id="KW-0805">Transcription regulation</keyword>
<organism evidence="7">
    <name type="scientific">Medicago truncatula</name>
    <name type="common">Barrel medic</name>
    <name type="synonym">Medicago tribuloides</name>
    <dbReference type="NCBI Taxonomy" id="3880"/>
    <lineage>
        <taxon>Eukaryota</taxon>
        <taxon>Viridiplantae</taxon>
        <taxon>Streptophyta</taxon>
        <taxon>Embryophyta</taxon>
        <taxon>Tracheophyta</taxon>
        <taxon>Spermatophyta</taxon>
        <taxon>Magnoliopsida</taxon>
        <taxon>eudicotyledons</taxon>
        <taxon>Gunneridae</taxon>
        <taxon>Pentapetalae</taxon>
        <taxon>rosids</taxon>
        <taxon>fabids</taxon>
        <taxon>Fabales</taxon>
        <taxon>Fabaceae</taxon>
        <taxon>Papilionoideae</taxon>
        <taxon>50 kb inversion clade</taxon>
        <taxon>NPAAA clade</taxon>
        <taxon>Hologalegina</taxon>
        <taxon>IRL clade</taxon>
        <taxon>Trifolieae</taxon>
        <taxon>Medicago</taxon>
    </lineage>
</organism>
<evidence type="ECO:0000256" key="3">
    <source>
        <dbReference type="ARBA" id="ARBA00023125"/>
    </source>
</evidence>
<evidence type="ECO:0000313" key="7">
    <source>
        <dbReference type="EMBL" id="ABN06005.1"/>
    </source>
</evidence>
<keyword evidence="4" id="KW-0804">Transcription</keyword>
<evidence type="ECO:0000256" key="6">
    <source>
        <dbReference type="SAM" id="MobiDB-lite"/>
    </source>
</evidence>
<evidence type="ECO:0000256" key="4">
    <source>
        <dbReference type="ARBA" id="ARBA00023163"/>
    </source>
</evidence>
<proteinExistence type="predicted"/>
<accession>A2Q268</accession>
<reference evidence="7" key="2">
    <citation type="submission" date="2007-03" db="EMBL/GenBank/DDBJ databases">
        <authorList>
            <consortium name="The International Medicago Genome Annotation Group"/>
        </authorList>
    </citation>
    <scope>NUCLEOTIDE SEQUENCE</scope>
</reference>
<evidence type="ECO:0000256" key="5">
    <source>
        <dbReference type="ARBA" id="ARBA00023242"/>
    </source>
</evidence>
<keyword evidence="3" id="KW-0238">DNA-binding</keyword>
<dbReference type="SUPFAM" id="SSF54171">
    <property type="entry name" value="DNA-binding domain"/>
    <property type="match status" value="1"/>
</dbReference>
<evidence type="ECO:0000256" key="1">
    <source>
        <dbReference type="ARBA" id="ARBA00004123"/>
    </source>
</evidence>
<dbReference type="GO" id="GO:0003677">
    <property type="term" value="F:DNA binding"/>
    <property type="evidence" value="ECO:0007669"/>
    <property type="project" value="UniProtKB-KW"/>
</dbReference>
<dbReference type="AlphaFoldDB" id="A2Q268"/>
<dbReference type="Gene3D" id="3.30.890.10">
    <property type="entry name" value="Methyl-cpg-binding Protein 2, Chain A"/>
    <property type="match status" value="1"/>
</dbReference>
<dbReference type="PANTHER" id="PTHR12396:SF38">
    <property type="entry name" value="METHYL-CPG-BINDING DOMAIN-CONTAINING PROTEIN 7"/>
    <property type="match status" value="1"/>
</dbReference>
<gene>
    <name evidence="7" type="ORF">MtrDRAFT_AC149210g21v2</name>
</gene>
<sequence length="251" mass="28293">METEFCEFSLELEDMFKIFEHIRGFNVTIVTSANTQYETLPHLIAFNSFCYIEPHTGQKFRSLVSVHRYLNGGETKDYLSTERMISENKNTTFIKSRKRQKFRCPSSDFEGRGLTGKNACRATPKVPKPSNGENTCRATPKLVSKCGSGKRSTPSMRSYENPVEKSFSDAEDQTTPEPSIQSTDSEITDSQKKIKTGEDDGGSIHNLTKPPTKVSWVLSGPGGFWSPFLDDSIVPTSEKTKWNETFFNILQ</sequence>
<comment type="subcellular location">
    <subcellularLocation>
        <location evidence="1">Nucleus</location>
    </subcellularLocation>
</comment>
<feature type="compositionally biased region" description="Polar residues" evidence="6">
    <location>
        <begin position="175"/>
        <end position="185"/>
    </location>
</feature>
<keyword evidence="5" id="KW-0539">Nucleus</keyword>
<dbReference type="InterPro" id="IPR016177">
    <property type="entry name" value="DNA-bd_dom_sf"/>
</dbReference>
<feature type="region of interest" description="Disordered" evidence="6">
    <location>
        <begin position="144"/>
        <end position="209"/>
    </location>
</feature>
<feature type="compositionally biased region" description="Basic and acidic residues" evidence="6">
    <location>
        <begin position="189"/>
        <end position="198"/>
    </location>
</feature>
<evidence type="ECO:0000256" key="2">
    <source>
        <dbReference type="ARBA" id="ARBA00023015"/>
    </source>
</evidence>
<protein>
    <submittedName>
        <fullName evidence="7">Methyl-CpG binding, putative</fullName>
    </submittedName>
</protein>
<reference evidence="7" key="1">
    <citation type="submission" date="2004-06" db="EMBL/GenBank/DDBJ databases">
        <authorList>
            <person name="Town C.D."/>
        </authorList>
    </citation>
    <scope>NUCLEOTIDE SEQUENCE</scope>
</reference>